<reference evidence="2" key="1">
    <citation type="journal article" date="2019" name="Int. J. Syst. Evol. Microbiol.">
        <title>The Global Catalogue of Microorganisms (GCM) 10K type strain sequencing project: providing services to taxonomists for standard genome sequencing and annotation.</title>
        <authorList>
            <consortium name="The Broad Institute Genomics Platform"/>
            <consortium name="The Broad Institute Genome Sequencing Center for Infectious Disease"/>
            <person name="Wu L."/>
            <person name="Ma J."/>
        </authorList>
    </citation>
    <scope>NUCLEOTIDE SEQUENCE [LARGE SCALE GENOMIC DNA]</scope>
    <source>
        <strain evidence="2">CGMCC 4.7643</strain>
    </source>
</reference>
<dbReference type="RefSeq" id="WP_345390645.1">
    <property type="nucleotide sequence ID" value="NZ_BAABHG010000004.1"/>
</dbReference>
<sequence>MKHDWIFDLVQVEMDYRTEGRLSPLAGRRERHPVAKRTPWQWFRTRRLRV</sequence>
<evidence type="ECO:0000313" key="2">
    <source>
        <dbReference type="Proteomes" id="UP001597419"/>
    </source>
</evidence>
<keyword evidence="2" id="KW-1185">Reference proteome</keyword>
<comment type="caution">
    <text evidence="1">The sequence shown here is derived from an EMBL/GenBank/DDBJ whole genome shotgun (WGS) entry which is preliminary data.</text>
</comment>
<accession>A0ABW5GLR9</accession>
<protein>
    <submittedName>
        <fullName evidence="1">Uncharacterized protein</fullName>
    </submittedName>
</protein>
<name>A0ABW5GLR9_9PSEU</name>
<evidence type="ECO:0000313" key="1">
    <source>
        <dbReference type="EMBL" id="MFD2461783.1"/>
    </source>
</evidence>
<organism evidence="1 2">
    <name type="scientific">Amycolatopsis samaneae</name>
    <dbReference type="NCBI Taxonomy" id="664691"/>
    <lineage>
        <taxon>Bacteria</taxon>
        <taxon>Bacillati</taxon>
        <taxon>Actinomycetota</taxon>
        <taxon>Actinomycetes</taxon>
        <taxon>Pseudonocardiales</taxon>
        <taxon>Pseudonocardiaceae</taxon>
        <taxon>Amycolatopsis</taxon>
    </lineage>
</organism>
<gene>
    <name evidence="1" type="ORF">ACFSYJ_24460</name>
</gene>
<dbReference type="EMBL" id="JBHUKU010000014">
    <property type="protein sequence ID" value="MFD2461783.1"/>
    <property type="molecule type" value="Genomic_DNA"/>
</dbReference>
<proteinExistence type="predicted"/>
<dbReference type="Proteomes" id="UP001597419">
    <property type="component" value="Unassembled WGS sequence"/>
</dbReference>